<organism evidence="1 2">
    <name type="scientific">Coprinopsis marcescibilis</name>
    <name type="common">Agaric fungus</name>
    <name type="synonym">Psathyrella marcescibilis</name>
    <dbReference type="NCBI Taxonomy" id="230819"/>
    <lineage>
        <taxon>Eukaryota</taxon>
        <taxon>Fungi</taxon>
        <taxon>Dikarya</taxon>
        <taxon>Basidiomycota</taxon>
        <taxon>Agaricomycotina</taxon>
        <taxon>Agaricomycetes</taxon>
        <taxon>Agaricomycetidae</taxon>
        <taxon>Agaricales</taxon>
        <taxon>Agaricineae</taxon>
        <taxon>Psathyrellaceae</taxon>
        <taxon>Coprinopsis</taxon>
    </lineage>
</organism>
<accession>A0A5C3KWX1</accession>
<reference evidence="1 2" key="1">
    <citation type="journal article" date="2019" name="Nat. Ecol. Evol.">
        <title>Megaphylogeny resolves global patterns of mushroom evolution.</title>
        <authorList>
            <person name="Varga T."/>
            <person name="Krizsan K."/>
            <person name="Foldi C."/>
            <person name="Dima B."/>
            <person name="Sanchez-Garcia M."/>
            <person name="Sanchez-Ramirez S."/>
            <person name="Szollosi G.J."/>
            <person name="Szarkandi J.G."/>
            <person name="Papp V."/>
            <person name="Albert L."/>
            <person name="Andreopoulos W."/>
            <person name="Angelini C."/>
            <person name="Antonin V."/>
            <person name="Barry K.W."/>
            <person name="Bougher N.L."/>
            <person name="Buchanan P."/>
            <person name="Buyck B."/>
            <person name="Bense V."/>
            <person name="Catcheside P."/>
            <person name="Chovatia M."/>
            <person name="Cooper J."/>
            <person name="Damon W."/>
            <person name="Desjardin D."/>
            <person name="Finy P."/>
            <person name="Geml J."/>
            <person name="Haridas S."/>
            <person name="Hughes K."/>
            <person name="Justo A."/>
            <person name="Karasinski D."/>
            <person name="Kautmanova I."/>
            <person name="Kiss B."/>
            <person name="Kocsube S."/>
            <person name="Kotiranta H."/>
            <person name="LaButti K.M."/>
            <person name="Lechner B.E."/>
            <person name="Liimatainen K."/>
            <person name="Lipzen A."/>
            <person name="Lukacs Z."/>
            <person name="Mihaltcheva S."/>
            <person name="Morgado L.N."/>
            <person name="Niskanen T."/>
            <person name="Noordeloos M.E."/>
            <person name="Ohm R.A."/>
            <person name="Ortiz-Santana B."/>
            <person name="Ovrebo C."/>
            <person name="Racz N."/>
            <person name="Riley R."/>
            <person name="Savchenko A."/>
            <person name="Shiryaev A."/>
            <person name="Soop K."/>
            <person name="Spirin V."/>
            <person name="Szebenyi C."/>
            <person name="Tomsovsky M."/>
            <person name="Tulloss R.E."/>
            <person name="Uehling J."/>
            <person name="Grigoriev I.V."/>
            <person name="Vagvolgyi C."/>
            <person name="Papp T."/>
            <person name="Martin F.M."/>
            <person name="Miettinen O."/>
            <person name="Hibbett D.S."/>
            <person name="Nagy L.G."/>
        </authorList>
    </citation>
    <scope>NUCLEOTIDE SEQUENCE [LARGE SCALE GENOMIC DNA]</scope>
    <source>
        <strain evidence="1 2">CBS 121175</strain>
    </source>
</reference>
<evidence type="ECO:0000313" key="1">
    <source>
        <dbReference type="EMBL" id="TFK24837.1"/>
    </source>
</evidence>
<dbReference type="Proteomes" id="UP000307440">
    <property type="component" value="Unassembled WGS sequence"/>
</dbReference>
<evidence type="ECO:0000313" key="2">
    <source>
        <dbReference type="Proteomes" id="UP000307440"/>
    </source>
</evidence>
<proteinExistence type="predicted"/>
<protein>
    <submittedName>
        <fullName evidence="1">Uncharacterized protein</fullName>
    </submittedName>
</protein>
<dbReference type="EMBL" id="ML210194">
    <property type="protein sequence ID" value="TFK24837.1"/>
    <property type="molecule type" value="Genomic_DNA"/>
</dbReference>
<name>A0A5C3KWX1_COPMA</name>
<gene>
    <name evidence="1" type="ORF">FA15DRAFT_669155</name>
</gene>
<dbReference type="AlphaFoldDB" id="A0A5C3KWX1"/>
<keyword evidence="2" id="KW-1185">Reference proteome</keyword>
<sequence length="54" mass="6081">MLFPAVVLVYGSWFLVLLRLIYCATPRRISSADTPGSRMAPCILPYSSVFRLEC</sequence>